<protein>
    <submittedName>
        <fullName evidence="3">Uncharacterized protein</fullName>
    </submittedName>
</protein>
<keyword evidence="2" id="KW-1133">Transmembrane helix</keyword>
<feature type="compositionally biased region" description="Polar residues" evidence="1">
    <location>
        <begin position="315"/>
        <end position="333"/>
    </location>
</feature>
<proteinExistence type="predicted"/>
<feature type="transmembrane region" description="Helical" evidence="2">
    <location>
        <begin position="257"/>
        <end position="278"/>
    </location>
</feature>
<sequence>MDSNPTLQGDLLLITQLELIGSLSAAGLLYGIAFTLFCLYVHSSIPRLRIKERKRQTTFMLAVVAIAMLSGLVNLSLNIWIIQDAFIKHPNFPGGPVAYEFAMLRRQSTICHICNLIVVLIITTIQVWRVWVIWSATRYAYLVVILPALCILAAVPLEIRAFVLDLTLILPGGEKQGLKIGIAEFALHATIVIYCTTLISVFLIREYRRHSRLIGTTQLSTKYVHIVVMLVESYAMETVWTIITAVLWAVSHPAYQFFANTETYIEMIACVLVLYRVARGKTHESQKPANNPMMSALRWNRQDRSARSGAISHIGSGSRTTSRQNDLQSSTAS</sequence>
<feature type="transmembrane region" description="Helical" evidence="2">
    <location>
        <begin position="182"/>
        <end position="204"/>
    </location>
</feature>
<keyword evidence="2" id="KW-0472">Membrane</keyword>
<dbReference type="EMBL" id="JABXXO010000012">
    <property type="protein sequence ID" value="KAF7762313.1"/>
    <property type="molecule type" value="Genomic_DNA"/>
</dbReference>
<keyword evidence="2" id="KW-0812">Transmembrane</keyword>
<gene>
    <name evidence="3" type="ORF">Agabi119p4_8906</name>
</gene>
<organism evidence="3 4">
    <name type="scientific">Agaricus bisporus var. burnettii</name>
    <dbReference type="NCBI Taxonomy" id="192524"/>
    <lineage>
        <taxon>Eukaryota</taxon>
        <taxon>Fungi</taxon>
        <taxon>Dikarya</taxon>
        <taxon>Basidiomycota</taxon>
        <taxon>Agaricomycotina</taxon>
        <taxon>Agaricomycetes</taxon>
        <taxon>Agaricomycetidae</taxon>
        <taxon>Agaricales</taxon>
        <taxon>Agaricineae</taxon>
        <taxon>Agaricaceae</taxon>
        <taxon>Agaricus</taxon>
    </lineage>
</organism>
<evidence type="ECO:0000256" key="1">
    <source>
        <dbReference type="SAM" id="MobiDB-lite"/>
    </source>
</evidence>
<evidence type="ECO:0000313" key="4">
    <source>
        <dbReference type="Proteomes" id="UP000629468"/>
    </source>
</evidence>
<reference evidence="3 4" key="1">
    <citation type="journal article" name="Sci. Rep.">
        <title>Telomere-to-telomere assembled and centromere annotated genomes of the two main subspecies of the button mushroom Agaricus bisporus reveal especially polymorphic chromosome ends.</title>
        <authorList>
            <person name="Sonnenberg A.S.M."/>
            <person name="Sedaghat-Telgerd N."/>
            <person name="Lavrijssen B."/>
            <person name="Ohm R.A."/>
            <person name="Hendrickx P.M."/>
            <person name="Scholtmeijer K."/>
            <person name="Baars J.J.P."/>
            <person name="van Peer A."/>
        </authorList>
    </citation>
    <scope>NUCLEOTIDE SEQUENCE [LARGE SCALE GENOMIC DNA]</scope>
    <source>
        <strain evidence="3 4">H119_p4</strain>
    </source>
</reference>
<feature type="transmembrane region" description="Helical" evidence="2">
    <location>
        <begin position="20"/>
        <end position="41"/>
    </location>
</feature>
<dbReference type="Proteomes" id="UP000629468">
    <property type="component" value="Unassembled WGS sequence"/>
</dbReference>
<feature type="region of interest" description="Disordered" evidence="1">
    <location>
        <begin position="310"/>
        <end position="333"/>
    </location>
</feature>
<accession>A0A8H7C522</accession>
<evidence type="ECO:0000313" key="3">
    <source>
        <dbReference type="EMBL" id="KAF7762313.1"/>
    </source>
</evidence>
<feature type="transmembrane region" description="Helical" evidence="2">
    <location>
        <begin position="61"/>
        <end position="82"/>
    </location>
</feature>
<evidence type="ECO:0000256" key="2">
    <source>
        <dbReference type="SAM" id="Phobius"/>
    </source>
</evidence>
<feature type="transmembrane region" description="Helical" evidence="2">
    <location>
        <begin position="139"/>
        <end position="162"/>
    </location>
</feature>
<dbReference type="AlphaFoldDB" id="A0A8H7C522"/>
<feature type="transmembrane region" description="Helical" evidence="2">
    <location>
        <begin position="110"/>
        <end position="132"/>
    </location>
</feature>
<comment type="caution">
    <text evidence="3">The sequence shown here is derived from an EMBL/GenBank/DDBJ whole genome shotgun (WGS) entry which is preliminary data.</text>
</comment>
<feature type="transmembrane region" description="Helical" evidence="2">
    <location>
        <begin position="224"/>
        <end position="251"/>
    </location>
</feature>
<name>A0A8H7C522_AGABI</name>